<dbReference type="GO" id="GO:0000262">
    <property type="term" value="C:mitochondrial chromosome"/>
    <property type="evidence" value="ECO:0007669"/>
    <property type="project" value="InterPro"/>
</dbReference>
<dbReference type="PANTHER" id="PTHR31404">
    <property type="entry name" value="MITOCHONDRIAL GENOME MAINTENANCE PROTEIN MGM101"/>
    <property type="match status" value="1"/>
</dbReference>
<evidence type="ECO:0000256" key="12">
    <source>
        <dbReference type="SAM" id="MobiDB-lite"/>
    </source>
</evidence>
<dbReference type="GO" id="GO:0000725">
    <property type="term" value="P:recombinational repair"/>
    <property type="evidence" value="ECO:0007669"/>
    <property type="project" value="TreeGrafter"/>
</dbReference>
<evidence type="ECO:0000256" key="2">
    <source>
        <dbReference type="ARBA" id="ARBA00007053"/>
    </source>
</evidence>
<gene>
    <name evidence="13" type="ORF">Tdes44962_MAKER01025</name>
</gene>
<feature type="compositionally biased region" description="Polar residues" evidence="12">
    <location>
        <begin position="537"/>
        <end position="552"/>
    </location>
</feature>
<name>A0A9W7SIN2_9PEZI</name>
<dbReference type="OrthoDB" id="14833at2759"/>
<evidence type="ECO:0000256" key="1">
    <source>
        <dbReference type="ARBA" id="ARBA00004436"/>
    </source>
</evidence>
<dbReference type="GO" id="GO:0036297">
    <property type="term" value="P:interstrand cross-link repair"/>
    <property type="evidence" value="ECO:0007669"/>
    <property type="project" value="TreeGrafter"/>
</dbReference>
<evidence type="ECO:0000256" key="6">
    <source>
        <dbReference type="ARBA" id="ARBA00022946"/>
    </source>
</evidence>
<feature type="region of interest" description="Disordered" evidence="12">
    <location>
        <begin position="25"/>
        <end position="47"/>
    </location>
</feature>
<evidence type="ECO:0000256" key="4">
    <source>
        <dbReference type="ARBA" id="ARBA00013628"/>
    </source>
</evidence>
<dbReference type="InterPro" id="IPR000648">
    <property type="entry name" value="Oxysterol-bd"/>
</dbReference>
<comment type="similarity">
    <text evidence="3 11">Belongs to the OSBP family.</text>
</comment>
<accession>A0A9W7SIN2</accession>
<proteinExistence type="inferred from homology"/>
<keyword evidence="6" id="KW-0809">Transit peptide</keyword>
<sequence length="751" mass="84288">GLLLNTRDTLHAHITKTHNIDNFTYNPPINRSSNTASMAEQEGSAVPAQSKGSWTSFLKSIASFNGDLSSMTAPAFILSTTSLTEFSAYWAEMPRLMIAPAQEPDPAKRAALVLKWFLSTLKQQYASRNEKLGSEKKPLNPFLGELFLGKWEDECGTTQLVSEQVSHHPPVTAYSIWNQQHGVRLQGYNAQKASFSRTINVRQVGHAVLHLDKWNEDYLITLPSLHIEGLITGSPYVELNKCSYIVGSNGYTSRIDYSGRGWVSGTKNTLSAIVYPHGKEKDKTAVLYTADGSWTDTFTIKDAKTKQVIDTYYAKKEPKTPLKVAPIEEQDPLESRRAWQKVAEAIQKGDMNTTAHEKSIIEEKQRAMRKQEAADKKEWERRYFGRAEHLPIFERLIKEVPYGSLEADQTNGIWIFDPTKAKGAKPQFCTLTPGPINCWKWLLIDTHLLNTQVQVMSPATSRRLVASLSASLTSSSCRSTERRLCQRLQHQHRTIASTTQRYQQAPTPTSQRIPPRASPTNPPPSQPATTQNPHDLSPSSDTPPLRSLTDSLSDPPPTLSEHEKQVDWTRSYHGLSASPFTTEQAAILQQELSYDDIEIKPDGIIYLPEIKYRRILNKAFGPGGWGLAPRGETIVTGKVVTREYGLVCGGRLVSIARGEQQYFDPEGIPTATEGCKSNALMRCCKDLGIASELWDPRYIRKFMKEVGKECIVEHVVTKKRRKHWMRKDDELKYPYKEIPQPGAAPAVAARK</sequence>
<evidence type="ECO:0000256" key="9">
    <source>
        <dbReference type="ARBA" id="ARBA00023204"/>
    </source>
</evidence>
<dbReference type="EMBL" id="RIBY02002533">
    <property type="protein sequence ID" value="KAH9810055.1"/>
    <property type="molecule type" value="Genomic_DNA"/>
</dbReference>
<protein>
    <recommendedName>
        <fullName evidence="4">Mitochondrial genome maintenance protein MGM101</fullName>
    </recommendedName>
</protein>
<comment type="caution">
    <text evidence="13">The sequence shown here is derived from an EMBL/GenBank/DDBJ whole genome shotgun (WGS) entry which is preliminary data.</text>
</comment>
<evidence type="ECO:0000313" key="14">
    <source>
        <dbReference type="Proteomes" id="UP001138500"/>
    </source>
</evidence>
<organism evidence="13 14">
    <name type="scientific">Teratosphaeria destructans</name>
    <dbReference type="NCBI Taxonomy" id="418781"/>
    <lineage>
        <taxon>Eukaryota</taxon>
        <taxon>Fungi</taxon>
        <taxon>Dikarya</taxon>
        <taxon>Ascomycota</taxon>
        <taxon>Pezizomycotina</taxon>
        <taxon>Dothideomycetes</taxon>
        <taxon>Dothideomycetidae</taxon>
        <taxon>Mycosphaerellales</taxon>
        <taxon>Teratosphaeriaceae</taxon>
        <taxon>Teratosphaeria</taxon>
    </lineage>
</organism>
<dbReference type="GO" id="GO:0008289">
    <property type="term" value="F:lipid binding"/>
    <property type="evidence" value="ECO:0007669"/>
    <property type="project" value="InterPro"/>
</dbReference>
<evidence type="ECO:0000256" key="11">
    <source>
        <dbReference type="RuleBase" id="RU003844"/>
    </source>
</evidence>
<dbReference type="Pfam" id="PF06420">
    <property type="entry name" value="Mgm101p"/>
    <property type="match status" value="1"/>
</dbReference>
<dbReference type="Gene3D" id="6.10.250.1430">
    <property type="match status" value="1"/>
</dbReference>
<comment type="similarity">
    <text evidence="2">Belongs to the MGM101 family.</text>
</comment>
<keyword evidence="7" id="KW-0238">DNA-binding</keyword>
<evidence type="ECO:0000256" key="8">
    <source>
        <dbReference type="ARBA" id="ARBA00023128"/>
    </source>
</evidence>
<keyword evidence="10" id="KW-1135">Mitochondrion nucleoid</keyword>
<keyword evidence="5" id="KW-0227">DNA damage</keyword>
<dbReference type="GO" id="GO:0003697">
    <property type="term" value="F:single-stranded DNA binding"/>
    <property type="evidence" value="ECO:0007669"/>
    <property type="project" value="InterPro"/>
</dbReference>
<comment type="subcellular location">
    <subcellularLocation>
        <location evidence="1">Mitochondrion matrix</location>
        <location evidence="1">Mitochondrion nucleoid</location>
    </subcellularLocation>
</comment>
<feature type="compositionally biased region" description="Polar residues" evidence="12">
    <location>
        <begin position="25"/>
        <end position="38"/>
    </location>
</feature>
<feature type="non-terminal residue" evidence="13">
    <location>
        <position position="1"/>
    </location>
</feature>
<dbReference type="PANTHER" id="PTHR31404:SF0">
    <property type="entry name" value="MITOCHONDRIAL GENOME MAINTENANCE PROTEIN MGM101"/>
    <property type="match status" value="1"/>
</dbReference>
<dbReference type="Proteomes" id="UP001138500">
    <property type="component" value="Unassembled WGS sequence"/>
</dbReference>
<keyword evidence="9" id="KW-0234">DNA repair</keyword>
<keyword evidence="8" id="KW-0496">Mitochondrion</keyword>
<evidence type="ECO:0000256" key="7">
    <source>
        <dbReference type="ARBA" id="ARBA00023125"/>
    </source>
</evidence>
<feature type="compositionally biased region" description="Polar residues" evidence="12">
    <location>
        <begin position="494"/>
        <end position="512"/>
    </location>
</feature>
<dbReference type="SUPFAM" id="SSF144000">
    <property type="entry name" value="Oxysterol-binding protein-like"/>
    <property type="match status" value="1"/>
</dbReference>
<dbReference type="InterPro" id="IPR009446">
    <property type="entry name" value="Mgm101"/>
</dbReference>
<dbReference type="Gene3D" id="1.10.287.2720">
    <property type="match status" value="1"/>
</dbReference>
<dbReference type="Pfam" id="PF01237">
    <property type="entry name" value="Oxysterol_BP"/>
    <property type="match status" value="1"/>
</dbReference>
<dbReference type="AlphaFoldDB" id="A0A9W7SIN2"/>
<dbReference type="InterPro" id="IPR018494">
    <property type="entry name" value="Oxysterol-bd_CS"/>
</dbReference>
<reference evidence="13 14" key="2">
    <citation type="journal article" date="2021" name="Curr. Genet.">
        <title>Genetic response to nitrogen starvation in the aggressive Eucalyptus foliar pathogen Teratosphaeria destructans.</title>
        <authorList>
            <person name="Havenga M."/>
            <person name="Wingfield B.D."/>
            <person name="Wingfield M.J."/>
            <person name="Dreyer L.L."/>
            <person name="Roets F."/>
            <person name="Aylward J."/>
        </authorList>
    </citation>
    <scope>NUCLEOTIDE SEQUENCE [LARGE SCALE GENOMIC DNA]</scope>
    <source>
        <strain evidence="13">CMW44962</strain>
    </source>
</reference>
<dbReference type="FunFam" id="2.40.160.120:FF:000010">
    <property type="entry name" value="Oxysterol-binding protein homolog 4"/>
    <property type="match status" value="1"/>
</dbReference>
<keyword evidence="14" id="KW-1185">Reference proteome</keyword>
<reference evidence="13 14" key="1">
    <citation type="journal article" date="2018" name="IMA Fungus">
        <title>IMA Genome-F 10: Nine draft genome sequences of Claviceps purpurea s.lat., including C. arundinis, C. humidiphila, and C. cf. spartinae, pseudomolecules for the pitch canker pathogen Fusarium circinatum, draft genome of Davidsoniella eucalypti, Grosmannia galeiformis, Quambalaria eucalypti, and Teratosphaeria destructans.</title>
        <authorList>
            <person name="Wingfield B.D."/>
            <person name="Liu M."/>
            <person name="Nguyen H.D."/>
            <person name="Lane F.A."/>
            <person name="Morgan S.W."/>
            <person name="De Vos L."/>
            <person name="Wilken P.M."/>
            <person name="Duong T.A."/>
            <person name="Aylward J."/>
            <person name="Coetzee M.P."/>
            <person name="Dadej K."/>
            <person name="De Beer Z.W."/>
            <person name="Findlay W."/>
            <person name="Havenga M."/>
            <person name="Kolarik M."/>
            <person name="Menzies J.G."/>
            <person name="Naidoo K."/>
            <person name="Pochopski O."/>
            <person name="Shoukouhi P."/>
            <person name="Santana Q.C."/>
            <person name="Seifert K.A."/>
            <person name="Soal N."/>
            <person name="Steenkamp E.T."/>
            <person name="Tatham C.T."/>
            <person name="van der Nest M.A."/>
            <person name="Wingfield M.J."/>
        </authorList>
    </citation>
    <scope>NUCLEOTIDE SEQUENCE [LARGE SCALE GENOMIC DNA]</scope>
    <source>
        <strain evidence="13">CMW44962</strain>
    </source>
</reference>
<dbReference type="Gene3D" id="2.40.160.120">
    <property type="match status" value="1"/>
</dbReference>
<evidence type="ECO:0000256" key="5">
    <source>
        <dbReference type="ARBA" id="ARBA00022763"/>
    </source>
</evidence>
<dbReference type="GO" id="GO:0120009">
    <property type="term" value="P:intermembrane lipid transfer"/>
    <property type="evidence" value="ECO:0007669"/>
    <property type="project" value="UniProtKB-ARBA"/>
</dbReference>
<evidence type="ECO:0000313" key="13">
    <source>
        <dbReference type="EMBL" id="KAH9810055.1"/>
    </source>
</evidence>
<evidence type="ECO:0000256" key="10">
    <source>
        <dbReference type="ARBA" id="ARBA00023271"/>
    </source>
</evidence>
<feature type="region of interest" description="Disordered" evidence="12">
    <location>
        <begin position="494"/>
        <end position="566"/>
    </location>
</feature>
<dbReference type="InterPro" id="IPR037239">
    <property type="entry name" value="OSBP_sf"/>
</dbReference>
<dbReference type="Gene3D" id="3.30.70.3490">
    <property type="match status" value="1"/>
</dbReference>
<evidence type="ECO:0000256" key="3">
    <source>
        <dbReference type="ARBA" id="ARBA00008842"/>
    </source>
</evidence>
<feature type="compositionally biased region" description="Pro residues" evidence="12">
    <location>
        <begin position="516"/>
        <end position="526"/>
    </location>
</feature>
<dbReference type="PROSITE" id="PS01013">
    <property type="entry name" value="OSBP"/>
    <property type="match status" value="1"/>
</dbReference>